<accession>A0A2B4RFA6</accession>
<dbReference type="GO" id="GO:0015074">
    <property type="term" value="P:DNA integration"/>
    <property type="evidence" value="ECO:0007669"/>
    <property type="project" value="InterPro"/>
</dbReference>
<dbReference type="EMBL" id="LSMT01000696">
    <property type="protein sequence ID" value="PFX15027.1"/>
    <property type="molecule type" value="Genomic_DNA"/>
</dbReference>
<feature type="compositionally biased region" description="Polar residues" evidence="2">
    <location>
        <begin position="155"/>
        <end position="167"/>
    </location>
</feature>
<evidence type="ECO:0000313" key="3">
    <source>
        <dbReference type="EMBL" id="PFX15027.1"/>
    </source>
</evidence>
<dbReference type="GO" id="GO:0006310">
    <property type="term" value="P:DNA recombination"/>
    <property type="evidence" value="ECO:0007669"/>
    <property type="project" value="UniProtKB-KW"/>
</dbReference>
<dbReference type="Proteomes" id="UP000225706">
    <property type="component" value="Unassembled WGS sequence"/>
</dbReference>
<dbReference type="OrthoDB" id="5963861at2759"/>
<reference evidence="4" key="1">
    <citation type="journal article" date="2017" name="bioRxiv">
        <title>Comparative analysis of the genomes of Stylophora pistillata and Acropora digitifera provides evidence for extensive differences between species of corals.</title>
        <authorList>
            <person name="Voolstra C.R."/>
            <person name="Li Y."/>
            <person name="Liew Y.J."/>
            <person name="Baumgarten S."/>
            <person name="Zoccola D."/>
            <person name="Flot J.-F."/>
            <person name="Tambutte S."/>
            <person name="Allemand D."/>
            <person name="Aranda M."/>
        </authorList>
    </citation>
    <scope>NUCLEOTIDE SEQUENCE [LARGE SCALE GENOMIC DNA]</scope>
</reference>
<dbReference type="SUPFAM" id="SSF56349">
    <property type="entry name" value="DNA breaking-rejoining enzymes"/>
    <property type="match status" value="1"/>
</dbReference>
<evidence type="ECO:0008006" key="5">
    <source>
        <dbReference type="Google" id="ProtNLM"/>
    </source>
</evidence>
<dbReference type="Gene3D" id="1.10.443.10">
    <property type="entry name" value="Intergrase catalytic core"/>
    <property type="match status" value="1"/>
</dbReference>
<dbReference type="InterPro" id="IPR013762">
    <property type="entry name" value="Integrase-like_cat_sf"/>
</dbReference>
<gene>
    <name evidence="3" type="ORF">AWC38_SpisGene20779</name>
</gene>
<evidence type="ECO:0000256" key="1">
    <source>
        <dbReference type="ARBA" id="ARBA00023172"/>
    </source>
</evidence>
<proteinExistence type="predicted"/>
<dbReference type="AlphaFoldDB" id="A0A2B4RFA6"/>
<feature type="region of interest" description="Disordered" evidence="2">
    <location>
        <begin position="148"/>
        <end position="167"/>
    </location>
</feature>
<organism evidence="3 4">
    <name type="scientific">Stylophora pistillata</name>
    <name type="common">Smooth cauliflower coral</name>
    <dbReference type="NCBI Taxonomy" id="50429"/>
    <lineage>
        <taxon>Eukaryota</taxon>
        <taxon>Metazoa</taxon>
        <taxon>Cnidaria</taxon>
        <taxon>Anthozoa</taxon>
        <taxon>Hexacorallia</taxon>
        <taxon>Scleractinia</taxon>
        <taxon>Astrocoeniina</taxon>
        <taxon>Pocilloporidae</taxon>
        <taxon>Stylophora</taxon>
    </lineage>
</organism>
<dbReference type="PANTHER" id="PTHR34239">
    <property type="entry name" value="APPLE DOMAIN-CONTAINING PROTEIN"/>
    <property type="match status" value="1"/>
</dbReference>
<dbReference type="InterPro" id="IPR011010">
    <property type="entry name" value="DNA_brk_join_enz"/>
</dbReference>
<evidence type="ECO:0000313" key="4">
    <source>
        <dbReference type="Proteomes" id="UP000225706"/>
    </source>
</evidence>
<keyword evidence="1" id="KW-0233">DNA recombination</keyword>
<dbReference type="PANTHER" id="PTHR34239:SF2">
    <property type="entry name" value="TRANSPOSABLE ELEMENT P TRANSPOSASE_THAP9 CONSERVED DOMAIN-CONTAINING PROTEIN"/>
    <property type="match status" value="1"/>
</dbReference>
<protein>
    <recommendedName>
        <fullName evidence="5">Tyr recombinase domain-containing protein</fullName>
    </recommendedName>
</protein>
<keyword evidence="4" id="KW-1185">Reference proteome</keyword>
<sequence>MASGGLSPETVKERVDKYPPPENCKFLCTTKINEKVWDLLPRRSRTVHLAFQKVQELLVQVLPSLSILGDQLVKDLQTGKPTNVRQVLDQVMDSISLVANANYKLNMKRRELIKPDLNPTFTRLCKEDIKPSTKLFGDELSKHLKDMADAKKAGQQMQKTSDTRTSSHNYLKAGRQKFRPSNFKPYHRTFTGQKTSQTRPLLGSMGHPCMGHKDDSFLLGYDYAACKRNVQDTIDTFQNLGFVIHPVKSVFIPTQEIEFLGFLLSSILMTFRLPPTKATRSRPGYKAPTVVLRAYPANPSLCVGTCLKEYLKKTKLLRGMETKLFFSFTKPYKRVSRETLSRWIRTVMTSAGVDITIFKPHSTQAAATSKAKTASVPIQEILKTAGWSSLRCFDKFYDEPVESSTFASAFLKTA</sequence>
<evidence type="ECO:0000256" key="2">
    <source>
        <dbReference type="SAM" id="MobiDB-lite"/>
    </source>
</evidence>
<comment type="caution">
    <text evidence="3">The sequence shown here is derived from an EMBL/GenBank/DDBJ whole genome shotgun (WGS) entry which is preliminary data.</text>
</comment>
<name>A0A2B4RFA6_STYPI</name>
<dbReference type="GO" id="GO:0003677">
    <property type="term" value="F:DNA binding"/>
    <property type="evidence" value="ECO:0007669"/>
    <property type="project" value="InterPro"/>
</dbReference>